<evidence type="ECO:0000313" key="5">
    <source>
        <dbReference type="Proteomes" id="UP000092401"/>
    </source>
</evidence>
<proteinExistence type="predicted"/>
<dbReference type="Proteomes" id="UP000092403">
    <property type="component" value="Unassembled WGS sequence"/>
</dbReference>
<protein>
    <recommendedName>
        <fullName evidence="6">HAD superfamily, subfamily IIIB (Acid phosphatase)</fullName>
    </recommendedName>
</protein>
<evidence type="ECO:0008006" key="6">
    <source>
        <dbReference type="Google" id="ProtNLM"/>
    </source>
</evidence>
<dbReference type="PATRIC" id="fig|1706437.3.peg.682"/>
<dbReference type="InterPro" id="IPR036412">
    <property type="entry name" value="HAD-like_sf"/>
</dbReference>
<accession>A0A150J0C8</accession>
<dbReference type="Proteomes" id="UP000091929">
    <property type="component" value="Unassembled WGS sequence"/>
</dbReference>
<dbReference type="InterPro" id="IPR023214">
    <property type="entry name" value="HAD_sf"/>
</dbReference>
<comment type="caution">
    <text evidence="1">The sequence shown here is derived from an EMBL/GenBank/DDBJ whole genome shotgun (WGS) entry which is preliminary data.</text>
</comment>
<gene>
    <name evidence="1" type="ORF">APG10_00558</name>
    <name evidence="2" type="ORF">APG11_00677</name>
    <name evidence="3" type="ORF">APG12_00609</name>
</gene>
<dbReference type="Gene3D" id="3.40.50.1000">
    <property type="entry name" value="HAD superfamily/HAD-like"/>
    <property type="match status" value="1"/>
</dbReference>
<accession>A0A150IM51</accession>
<evidence type="ECO:0000313" key="1">
    <source>
        <dbReference type="EMBL" id="KYC45754.1"/>
    </source>
</evidence>
<dbReference type="EMBL" id="LNGF01000012">
    <property type="protein sequence ID" value="KYC48007.1"/>
    <property type="molecule type" value="Genomic_DNA"/>
</dbReference>
<dbReference type="SUPFAM" id="SSF56784">
    <property type="entry name" value="HAD-like"/>
    <property type="match status" value="1"/>
</dbReference>
<evidence type="ECO:0000313" key="4">
    <source>
        <dbReference type="Proteomes" id="UP000091929"/>
    </source>
</evidence>
<dbReference type="AlphaFoldDB" id="A0A150IM51"/>
<dbReference type="EMBL" id="LNGE01000011">
    <property type="protein sequence ID" value="KYC45754.1"/>
    <property type="molecule type" value="Genomic_DNA"/>
</dbReference>
<sequence length="138" mass="16158">MSHLRENIGVNGKKTSPRLIDGLKNFIIDIDGVICDDVPNEEPERMATAKEIPNAKATINKWYDEGHIITFFTSRTENEREVTVKWLQQHEFKYHNIIFGKPRGGNYHYIDDKDIRATRFEGKFGDFVRKTKEIQVFE</sequence>
<reference evidence="4 5" key="1">
    <citation type="journal article" date="2016" name="ISME J.">
        <title>Chasing the elusive Euryarchaeota class WSA2: genomes reveal a uniquely fastidious methyl-reducing methanogen.</title>
        <authorList>
            <person name="Nobu M.K."/>
            <person name="Narihiro T."/>
            <person name="Kuroda K."/>
            <person name="Mei R."/>
            <person name="Liu W.T."/>
        </authorList>
    </citation>
    <scope>NUCLEOTIDE SEQUENCE [LARGE SCALE GENOMIC DNA]</scope>
    <source>
        <strain evidence="1">B03fssc0709_Meth_Bin005</strain>
        <strain evidence="2">B15fssc0709_Meth_Bin003</strain>
        <strain evidence="3">BMIXfssc0709_Meth_Bin006</strain>
    </source>
</reference>
<dbReference type="EMBL" id="LNJC01000009">
    <property type="protein sequence ID" value="KYC50697.1"/>
    <property type="molecule type" value="Genomic_DNA"/>
</dbReference>
<dbReference type="Proteomes" id="UP000092401">
    <property type="component" value="Unassembled WGS sequence"/>
</dbReference>
<name>A0A150IM51_9EURY</name>
<evidence type="ECO:0000313" key="3">
    <source>
        <dbReference type="EMBL" id="KYC50697.1"/>
    </source>
</evidence>
<dbReference type="PATRIC" id="fig|1706438.3.peg.611"/>
<dbReference type="PATRIC" id="fig|1706436.3.peg.565"/>
<organism evidence="1 5">
    <name type="scientific">Candidatus Methanofastidiosum methylothiophilum</name>
    <dbReference type="NCBI Taxonomy" id="1705564"/>
    <lineage>
        <taxon>Archaea</taxon>
        <taxon>Methanobacteriati</taxon>
        <taxon>Methanobacteriota</taxon>
        <taxon>Stenosarchaea group</taxon>
        <taxon>Candidatus Methanofastidiosia</taxon>
        <taxon>Candidatus Methanofastidiosales</taxon>
        <taxon>Candidatus Methanofastidiosaceae</taxon>
        <taxon>Candidatus Methanofastidiosum</taxon>
    </lineage>
</organism>
<accession>A0A150ISP5</accession>
<evidence type="ECO:0000313" key="2">
    <source>
        <dbReference type="EMBL" id="KYC48007.1"/>
    </source>
</evidence>
<dbReference type="Pfam" id="PF24694">
    <property type="entry name" value="LNS2_PITM1-3"/>
    <property type="match status" value="1"/>
</dbReference>